<evidence type="ECO:0000313" key="4">
    <source>
        <dbReference type="WBParaSite" id="SSTP_0000101400.1"/>
    </source>
</evidence>
<dbReference type="STRING" id="6248.A0A0K0DUU6"/>
<dbReference type="InterPro" id="IPR013894">
    <property type="entry name" value="RMI1_OB"/>
</dbReference>
<reference evidence="4" key="1">
    <citation type="submission" date="2015-08" db="UniProtKB">
        <authorList>
            <consortium name="WormBaseParasite"/>
        </authorList>
    </citation>
    <scope>IDENTIFICATION</scope>
</reference>
<dbReference type="Gene3D" id="2.40.50.770">
    <property type="entry name" value="RecQ-mediated genome instability protein Rmi1, C-terminal domain"/>
    <property type="match status" value="1"/>
</dbReference>
<evidence type="ECO:0000256" key="1">
    <source>
        <dbReference type="ARBA" id="ARBA00006395"/>
    </source>
</evidence>
<name>A0A0K0DUU6_STRER</name>
<dbReference type="InterPro" id="IPR042470">
    <property type="entry name" value="RMI1_N_C_sf"/>
</dbReference>
<dbReference type="GO" id="GO:0031422">
    <property type="term" value="C:RecQ family helicase-topoisomerase III complex"/>
    <property type="evidence" value="ECO:0007669"/>
    <property type="project" value="TreeGrafter"/>
</dbReference>
<dbReference type="SMART" id="SM01161">
    <property type="entry name" value="DUF1767"/>
    <property type="match status" value="1"/>
</dbReference>
<accession>A0A0K0DUU6</accession>
<evidence type="ECO:0000256" key="2">
    <source>
        <dbReference type="ARBA" id="ARBA00018987"/>
    </source>
</evidence>
<dbReference type="Pfam" id="PF08585">
    <property type="entry name" value="RMI1_N_C"/>
    <property type="match status" value="1"/>
</dbReference>
<organism evidence="4">
    <name type="scientific">Strongyloides stercoralis</name>
    <name type="common">Threadworm</name>
    <dbReference type="NCBI Taxonomy" id="6248"/>
    <lineage>
        <taxon>Eukaryota</taxon>
        <taxon>Metazoa</taxon>
        <taxon>Ecdysozoa</taxon>
        <taxon>Nematoda</taxon>
        <taxon>Chromadorea</taxon>
        <taxon>Rhabditida</taxon>
        <taxon>Tylenchina</taxon>
        <taxon>Panagrolaimomorpha</taxon>
        <taxon>Strongyloidoidea</taxon>
        <taxon>Strongyloididae</taxon>
        <taxon>Strongyloides</taxon>
    </lineage>
</organism>
<dbReference type="GO" id="GO:0000712">
    <property type="term" value="P:resolution of meiotic recombination intermediates"/>
    <property type="evidence" value="ECO:0007669"/>
    <property type="project" value="TreeGrafter"/>
</dbReference>
<dbReference type="AlphaFoldDB" id="A0A0K0DUU6"/>
<comment type="similarity">
    <text evidence="1">Belongs to the RMI1 family.</text>
</comment>
<dbReference type="GO" id="GO:0000724">
    <property type="term" value="P:double-strand break repair via homologous recombination"/>
    <property type="evidence" value="ECO:0007669"/>
    <property type="project" value="TreeGrafter"/>
</dbReference>
<sequence length="158" mass="18558">MDLKETNDSLILFFSKLHIDLNNSWLQDATKYLKSQNIDINFDKYKDFIFYQLIYSNLCNSIVVKKTFPWNENKKLCQERINLFVQLKSVYNISRPALEQYLEMSFQNCISIGDFDLQSNNSESTNSSNYKNKYSPRGMLMLNVTDGKNNFIAIESLE</sequence>
<evidence type="ECO:0000259" key="3">
    <source>
        <dbReference type="Pfam" id="PF08585"/>
    </source>
</evidence>
<dbReference type="PANTHER" id="PTHR14790:SF15">
    <property type="entry name" value="RECQ-MEDIATED GENOME INSTABILITY PROTEIN 1"/>
    <property type="match status" value="1"/>
</dbReference>
<dbReference type="PANTHER" id="PTHR14790">
    <property type="entry name" value="RECQ-MEDIATED GENOME INSTABILITY PROTEIN 1 RMI1"/>
    <property type="match status" value="1"/>
</dbReference>
<proteinExistence type="inferred from homology"/>
<protein>
    <recommendedName>
        <fullName evidence="2">RecQ-mediated genome instability protein 1</fullName>
    </recommendedName>
</protein>
<dbReference type="GO" id="GO:0016604">
    <property type="term" value="C:nuclear body"/>
    <property type="evidence" value="ECO:0007669"/>
    <property type="project" value="TreeGrafter"/>
</dbReference>
<feature type="domain" description="RecQ mediated genome instability protein 1 OB-fold" evidence="3">
    <location>
        <begin position="82"/>
        <end position="155"/>
    </location>
</feature>
<dbReference type="WBParaSite" id="SSTP_0000101400.1">
    <property type="protein sequence ID" value="SSTP_0000101400.1"/>
    <property type="gene ID" value="SSTP_0000101400"/>
</dbReference>